<evidence type="ECO:0000313" key="3">
    <source>
        <dbReference type="Proteomes" id="UP000001646"/>
    </source>
</evidence>
<dbReference type="GO" id="GO:0003714">
    <property type="term" value="F:transcription corepressor activity"/>
    <property type="evidence" value="ECO:0007669"/>
    <property type="project" value="Ensembl"/>
</dbReference>
<reference evidence="2" key="3">
    <citation type="submission" date="2025-09" db="UniProtKB">
        <authorList>
            <consortium name="Ensembl"/>
        </authorList>
    </citation>
    <scope>IDENTIFICATION</scope>
</reference>
<dbReference type="InterPro" id="IPR029331">
    <property type="entry name" value="MLIP"/>
</dbReference>
<dbReference type="GO" id="GO:0016605">
    <property type="term" value="C:PML body"/>
    <property type="evidence" value="ECO:0007669"/>
    <property type="project" value="Ensembl"/>
</dbReference>
<dbReference type="OrthoDB" id="9907594at2759"/>
<dbReference type="GO" id="GO:0005635">
    <property type="term" value="C:nuclear envelope"/>
    <property type="evidence" value="ECO:0007669"/>
    <property type="project" value="Ensembl"/>
</dbReference>
<feature type="compositionally biased region" description="Low complexity" evidence="1">
    <location>
        <begin position="644"/>
        <end position="676"/>
    </location>
</feature>
<keyword evidence="3" id="KW-1185">Reference proteome</keyword>
<dbReference type="GO" id="GO:0006366">
    <property type="term" value="P:transcription by RNA polymerase II"/>
    <property type="evidence" value="ECO:0007669"/>
    <property type="project" value="Ensembl"/>
</dbReference>
<feature type="region of interest" description="Disordered" evidence="1">
    <location>
        <begin position="427"/>
        <end position="463"/>
    </location>
</feature>
<dbReference type="InParanoid" id="H9GNI3"/>
<dbReference type="Bgee" id="ENSACAG00000016710">
    <property type="expression patterns" value="Expressed in skeletal muscle tissue and 6 other cell types or tissues"/>
</dbReference>
<sequence>MGSESFSALGMDLGKHKGEASTRDTVWKEKMKVPSESGFLKFTFVPAFGRLPTQHHIADDPSSMVSTGGRPADKDYQENTRNRHRTGAEEEATGSGKKGNSSRNSSQKRSSGGMDKEDLFKAEFVVFMDSDEDTKAAMHNGYGIERTEHSATSNISPRSETIPRVNAPQACLHTDPPCSPSSHPKHAQLTSPLSTSDHPSYKSPVAHFLSPTNMKVNHELAFPAAYEASSMQESHRQWQAANGSSIHQSSTYFHSSTSSSLPSSILKRPSFPLDSLSDSAQLTSGLQGNGPHKLNETPSPPLLIHKDSLHPSQVLSSLDVLQSSSPKAVSPLPSKKLTTWSVVPISITTHLLSPSPKPLSSPLYGSSSTIYSVNNPCSQMSSSGNLLTSGIQSPLPTRLSLLTAILKSGSSPKRPFSPAACPVTLSPSSLGSATPTIDPKLKTTPPTPKKSSSSLSSVRSASPNQDGFQLSVFSHVPDNTSLSPKFSPNLGTRALSSKRHLSAMALSPDKLRPLSPTISSYRKTTVSPLFLPKSPNFSLPPYGLRKGALSPADRTQATEKSKKICTYSPTFTAKSIPVSMSVLNQRDIVSPTSKKACLSPTQRHFNNQSMGRLRHASAKDPDAHLSAPCQPFSQTGTASPTPPASNINPPSSQANSSSVYSNFRACPSSSRSRTPTITQPLSPTRVHSPCAIASRSRESTSPLFFSLPSDFENKIPKIKTSYKAFAAIPTNTLLLEQKALDEPTTGEGVIEDRTLDTHSEMCSPAQLRQQTEELCAAIDQVLQDPLAMRRCDSSPSSLQNIRDSDLSKLSTPSQRSVGRETRFANLYLSGPIVTESQKTKPGVIRPTIVKAKIIVKEEEPVQPNPFKKYLEETIDLQIEQDSSLSHAFLHTKLNPPTKSPLHLQTFSFADSLTPGPFNHLGSIFGDVYNNSYSPYHHNALYNKPTHPIVPIPEDEALSSKELCSTTIKDKAHVPLYQEKKDTRKESSPDNGGPHSKAQRLLRRDLGNGVGKSS</sequence>
<dbReference type="Proteomes" id="UP000001646">
    <property type="component" value="Unplaced"/>
</dbReference>
<name>H9GNI3_ANOCA</name>
<dbReference type="PANTHER" id="PTHR31514">
    <property type="entry name" value="MUSCULAR LMNA-INTERACTING PROTEIN MLIP"/>
    <property type="match status" value="1"/>
</dbReference>
<dbReference type="GeneID" id="100551762"/>
<feature type="region of interest" description="Disordered" evidence="1">
    <location>
        <begin position="793"/>
        <end position="815"/>
    </location>
</feature>
<feature type="region of interest" description="Disordered" evidence="1">
    <location>
        <begin position="277"/>
        <end position="306"/>
    </location>
</feature>
<dbReference type="AlphaFoldDB" id="H9GNI3"/>
<feature type="compositionally biased region" description="Polar residues" evidence="1">
    <location>
        <begin position="277"/>
        <end position="286"/>
    </location>
</feature>
<dbReference type="GO" id="GO:1903243">
    <property type="term" value="P:negative regulation of cardiac muscle hypertrophy in response to stress"/>
    <property type="evidence" value="ECO:0007669"/>
    <property type="project" value="Ensembl"/>
</dbReference>
<feature type="region of interest" description="Disordered" evidence="1">
    <location>
        <begin position="53"/>
        <end position="115"/>
    </location>
</feature>
<dbReference type="HOGENOM" id="CLU_013619_0_0_1"/>
<feature type="compositionally biased region" description="Basic and acidic residues" evidence="1">
    <location>
        <begin position="973"/>
        <end position="987"/>
    </location>
</feature>
<dbReference type="GO" id="GO:0042383">
    <property type="term" value="C:sarcolemma"/>
    <property type="evidence" value="ECO:0007669"/>
    <property type="project" value="Ensembl"/>
</dbReference>
<dbReference type="GO" id="GO:0005521">
    <property type="term" value="F:lamin binding"/>
    <property type="evidence" value="ECO:0007669"/>
    <property type="project" value="Ensembl"/>
</dbReference>
<evidence type="ECO:0000256" key="1">
    <source>
        <dbReference type="SAM" id="MobiDB-lite"/>
    </source>
</evidence>
<dbReference type="Pfam" id="PF15274">
    <property type="entry name" value="MLIP"/>
    <property type="match status" value="1"/>
</dbReference>
<feature type="compositionally biased region" description="Low complexity" evidence="1">
    <location>
        <begin position="94"/>
        <end position="113"/>
    </location>
</feature>
<protein>
    <submittedName>
        <fullName evidence="2">Muscular LMNA interacting protein</fullName>
    </submittedName>
</protein>
<feature type="compositionally biased region" description="Polar residues" evidence="1">
    <location>
        <begin position="188"/>
        <end position="198"/>
    </location>
</feature>
<gene>
    <name evidence="2" type="primary">MLIP</name>
</gene>
<reference evidence="2" key="2">
    <citation type="submission" date="2025-08" db="UniProtKB">
        <authorList>
            <consortium name="Ensembl"/>
        </authorList>
    </citation>
    <scope>IDENTIFICATION</scope>
</reference>
<dbReference type="PANTHER" id="PTHR31514:SF1">
    <property type="entry name" value="MUSCULAR LMNA-INTERACTING PROTEIN"/>
    <property type="match status" value="1"/>
</dbReference>
<proteinExistence type="predicted"/>
<dbReference type="eggNOG" id="ENOG502QTJV">
    <property type="taxonomic scope" value="Eukaryota"/>
</dbReference>
<organism evidence="2 3">
    <name type="scientific">Anolis carolinensis</name>
    <name type="common">Green anole</name>
    <name type="synonym">American chameleon</name>
    <dbReference type="NCBI Taxonomy" id="28377"/>
    <lineage>
        <taxon>Eukaryota</taxon>
        <taxon>Metazoa</taxon>
        <taxon>Chordata</taxon>
        <taxon>Craniata</taxon>
        <taxon>Vertebrata</taxon>
        <taxon>Euteleostomi</taxon>
        <taxon>Lepidosauria</taxon>
        <taxon>Squamata</taxon>
        <taxon>Bifurcata</taxon>
        <taxon>Unidentata</taxon>
        <taxon>Episquamata</taxon>
        <taxon>Toxicofera</taxon>
        <taxon>Iguania</taxon>
        <taxon>Dactyloidae</taxon>
        <taxon>Anolis</taxon>
    </lineage>
</organism>
<feature type="compositionally biased region" description="Basic and acidic residues" evidence="1">
    <location>
        <begin position="13"/>
        <end position="26"/>
    </location>
</feature>
<reference evidence="2" key="1">
    <citation type="submission" date="2009-12" db="EMBL/GenBank/DDBJ databases">
        <title>The Genome Sequence of Anolis carolinensis (Green Anole Lizard).</title>
        <authorList>
            <consortium name="The Genome Sequencing Platform"/>
            <person name="Di Palma F."/>
            <person name="Alfoldi J."/>
            <person name="Heiman D."/>
            <person name="Young S."/>
            <person name="Grabherr M."/>
            <person name="Johnson J."/>
            <person name="Lander E.S."/>
            <person name="Lindblad-Toh K."/>
        </authorList>
    </citation>
    <scope>NUCLEOTIDE SEQUENCE [LARGE SCALE GENOMIC DNA]</scope>
    <source>
        <strain evidence="2">JBL SC #1</strain>
    </source>
</reference>
<feature type="compositionally biased region" description="Basic and acidic residues" evidence="1">
    <location>
        <begin position="71"/>
        <end position="81"/>
    </location>
</feature>
<dbReference type="GeneTree" id="ENSGT00390000015862"/>
<evidence type="ECO:0000313" key="2">
    <source>
        <dbReference type="Ensembl" id="ENSACAP00000016434.3"/>
    </source>
</evidence>
<accession>H9GNI3</accession>
<feature type="region of interest" description="Disordered" evidence="1">
    <location>
        <begin position="175"/>
        <end position="199"/>
    </location>
</feature>
<feature type="region of interest" description="Disordered" evidence="1">
    <location>
        <begin position="1"/>
        <end position="26"/>
    </location>
</feature>
<feature type="region of interest" description="Disordered" evidence="1">
    <location>
        <begin position="606"/>
        <end position="685"/>
    </location>
</feature>
<dbReference type="GO" id="GO:0000122">
    <property type="term" value="P:negative regulation of transcription by RNA polymerase II"/>
    <property type="evidence" value="ECO:0007669"/>
    <property type="project" value="Ensembl"/>
</dbReference>
<dbReference type="Ensembl" id="ENSACAT00000016759.3">
    <property type="protein sequence ID" value="ENSACAP00000016434.3"/>
    <property type="gene ID" value="ENSACAG00000016710.4"/>
</dbReference>
<dbReference type="CTD" id="90523"/>
<feature type="region of interest" description="Disordered" evidence="1">
    <location>
        <begin position="973"/>
        <end position="1013"/>
    </location>
</feature>